<evidence type="ECO:0000256" key="8">
    <source>
        <dbReference type="PIRNR" id="PIRNR000232"/>
    </source>
</evidence>
<keyword evidence="11" id="KW-1185">Reference proteome</keyword>
<dbReference type="Proteomes" id="UP001596143">
    <property type="component" value="Unassembled WGS sequence"/>
</dbReference>
<dbReference type="InterPro" id="IPR026021">
    <property type="entry name" value="YdjA-like"/>
</dbReference>
<accession>A0ABW0U3U1</accession>
<dbReference type="InterPro" id="IPR000415">
    <property type="entry name" value="Nitroreductase-like"/>
</dbReference>
<dbReference type="Gene3D" id="3.40.109.10">
    <property type="entry name" value="NADH Oxidase"/>
    <property type="match status" value="1"/>
</dbReference>
<evidence type="ECO:0000256" key="6">
    <source>
        <dbReference type="ARBA" id="ARBA00023002"/>
    </source>
</evidence>
<evidence type="ECO:0000256" key="2">
    <source>
        <dbReference type="ARBA" id="ARBA00007118"/>
    </source>
</evidence>
<evidence type="ECO:0000259" key="9">
    <source>
        <dbReference type="Pfam" id="PF00881"/>
    </source>
</evidence>
<comment type="similarity">
    <text evidence="2 8">Belongs to the nitroreductase family.</text>
</comment>
<dbReference type="CDD" id="cd02135">
    <property type="entry name" value="YdjA-like"/>
    <property type="match status" value="1"/>
</dbReference>
<dbReference type="PANTHER" id="PTHR43821:SF1">
    <property type="entry name" value="NAD(P)H NITROREDUCTASE YDJA-RELATED"/>
    <property type="match status" value="1"/>
</dbReference>
<evidence type="ECO:0000256" key="1">
    <source>
        <dbReference type="ARBA" id="ARBA00001917"/>
    </source>
</evidence>
<keyword evidence="6 8" id="KW-0560">Oxidoreductase</keyword>
<dbReference type="InterPro" id="IPR029479">
    <property type="entry name" value="Nitroreductase"/>
</dbReference>
<evidence type="ECO:0000256" key="3">
    <source>
        <dbReference type="ARBA" id="ARBA00022630"/>
    </source>
</evidence>
<evidence type="ECO:0000256" key="5">
    <source>
        <dbReference type="ARBA" id="ARBA00022857"/>
    </source>
</evidence>
<comment type="cofactor">
    <cofactor evidence="1 8">
        <name>FMN</name>
        <dbReference type="ChEBI" id="CHEBI:58210"/>
    </cofactor>
</comment>
<keyword evidence="7 8" id="KW-0520">NAD</keyword>
<gene>
    <name evidence="10" type="ORF">ACFPTR_00650</name>
</gene>
<organism evidence="10 11">
    <name type="scientific">Aliibacillus thermotolerans</name>
    <dbReference type="NCBI Taxonomy" id="1834418"/>
    <lineage>
        <taxon>Bacteria</taxon>
        <taxon>Bacillati</taxon>
        <taxon>Bacillota</taxon>
        <taxon>Bacilli</taxon>
        <taxon>Bacillales</taxon>
        <taxon>Bacillaceae</taxon>
        <taxon>Aliibacillus</taxon>
    </lineage>
</organism>
<reference evidence="11" key="1">
    <citation type="journal article" date="2019" name="Int. J. Syst. Evol. Microbiol.">
        <title>The Global Catalogue of Microorganisms (GCM) 10K type strain sequencing project: providing services to taxonomists for standard genome sequencing and annotation.</title>
        <authorList>
            <consortium name="The Broad Institute Genomics Platform"/>
            <consortium name="The Broad Institute Genome Sequencing Center for Infectious Disease"/>
            <person name="Wu L."/>
            <person name="Ma J."/>
        </authorList>
    </citation>
    <scope>NUCLEOTIDE SEQUENCE [LARGE SCALE GENOMIC DNA]</scope>
    <source>
        <strain evidence="11">CGMCC 1.15790</strain>
    </source>
</reference>
<dbReference type="PANTHER" id="PTHR43821">
    <property type="entry name" value="NAD(P)H NITROREDUCTASE YDJA-RELATED"/>
    <property type="match status" value="1"/>
</dbReference>
<name>A0ABW0U3U1_9BACI</name>
<dbReference type="Pfam" id="PF00881">
    <property type="entry name" value="Nitroreductase"/>
    <property type="match status" value="1"/>
</dbReference>
<keyword evidence="5 8" id="KW-0521">NADP</keyword>
<dbReference type="RefSeq" id="WP_270898418.1">
    <property type="nucleotide sequence ID" value="NZ_JBHSPF010000004.1"/>
</dbReference>
<sequence length="187" mass="21575">MELKQGLLSRRTINAFKKDPVEQSLIEDAIQAAIHAPNHKMTEPWHFYIFTEETKKKVAARRADLKAEKFVDQGSERAKEAWEKNYQFLVDLPWVIAVTTKRNEENLIRAKEDYAATAAAIQNFMLSLWAHGVGVKWATGRMTQDEEMHHIIGAKEDEELIGILFIGYPEIVPKAKERQEKEVVTWV</sequence>
<dbReference type="InterPro" id="IPR052530">
    <property type="entry name" value="NAD(P)H_nitroreductase"/>
</dbReference>
<protein>
    <recommendedName>
        <fullName evidence="8">Putative NAD(P)H nitroreductase</fullName>
        <ecNumber evidence="8">1.-.-.-</ecNumber>
    </recommendedName>
</protein>
<evidence type="ECO:0000313" key="10">
    <source>
        <dbReference type="EMBL" id="MFC5627404.1"/>
    </source>
</evidence>
<comment type="caution">
    <text evidence="10">The sequence shown here is derived from an EMBL/GenBank/DDBJ whole genome shotgun (WGS) entry which is preliminary data.</text>
</comment>
<dbReference type="EC" id="1.-.-.-" evidence="8"/>
<feature type="domain" description="Nitroreductase" evidence="9">
    <location>
        <begin position="8"/>
        <end position="168"/>
    </location>
</feature>
<evidence type="ECO:0000256" key="7">
    <source>
        <dbReference type="ARBA" id="ARBA00023027"/>
    </source>
</evidence>
<dbReference type="PIRSF" id="PIRSF000232">
    <property type="entry name" value="YdjA"/>
    <property type="match status" value="1"/>
</dbReference>
<keyword evidence="3 8" id="KW-0285">Flavoprotein</keyword>
<evidence type="ECO:0000256" key="4">
    <source>
        <dbReference type="ARBA" id="ARBA00022643"/>
    </source>
</evidence>
<keyword evidence="4 8" id="KW-0288">FMN</keyword>
<evidence type="ECO:0000313" key="11">
    <source>
        <dbReference type="Proteomes" id="UP001596143"/>
    </source>
</evidence>
<proteinExistence type="inferred from homology"/>
<dbReference type="EMBL" id="JBHSPF010000004">
    <property type="protein sequence ID" value="MFC5627404.1"/>
    <property type="molecule type" value="Genomic_DNA"/>
</dbReference>
<dbReference type="SUPFAM" id="SSF55469">
    <property type="entry name" value="FMN-dependent nitroreductase-like"/>
    <property type="match status" value="1"/>
</dbReference>